<dbReference type="Pfam" id="PF11887">
    <property type="entry name" value="Mce4_CUP1"/>
    <property type="match status" value="1"/>
</dbReference>
<evidence type="ECO:0000259" key="2">
    <source>
        <dbReference type="Pfam" id="PF11887"/>
    </source>
</evidence>
<dbReference type="PANTHER" id="PTHR33371:SF15">
    <property type="entry name" value="LIPOPROTEIN LPRN"/>
    <property type="match status" value="1"/>
</dbReference>
<protein>
    <submittedName>
        <fullName evidence="3">MCE family protein</fullName>
    </submittedName>
</protein>
<evidence type="ECO:0000259" key="1">
    <source>
        <dbReference type="Pfam" id="PF02470"/>
    </source>
</evidence>
<feature type="domain" description="Mammalian cell entry C-terminal" evidence="2">
    <location>
        <begin position="123"/>
        <end position="304"/>
    </location>
</feature>
<sequence>MIGHPARAAALAVAAAVTTGCSVGLGDLPLPAPGSSGDSYTVQASFSNALNLPAKAKVRLSGADIGEVADMAVRDYTAVVALRIRSDVRVPVGSTAELRTATPLGDVFVSLKPPDDATPNSPSLADGDTIELDRTSAATTIEELLTTASILVNGGVLRNLTTLVNGLGRAVGDRGDRMAALLAQSNGVVQKLSARSADIRTTLNEVNQLTQQIGAQQGTIDDVLAGAGPALDTLRANSTQALSLIHEAAGITKQIATFPGIDASKTAGLVADINRIADQMNAAATTPGASLAAVNAILAPVMKRTNSTGGNADATWMDLTIGAVPDVNHGVAPETRLPDVGDVANVIGTLAFALTKLQEKVIGPGR</sequence>
<accession>A0ABX8SC54</accession>
<evidence type="ECO:0000313" key="3">
    <source>
        <dbReference type="EMBL" id="QXQ15373.1"/>
    </source>
</evidence>
<dbReference type="Pfam" id="PF02470">
    <property type="entry name" value="MlaD"/>
    <property type="match status" value="1"/>
</dbReference>
<dbReference type="InterPro" id="IPR024516">
    <property type="entry name" value="Mce_C"/>
</dbReference>
<reference evidence="3" key="1">
    <citation type="submission" date="2021-07" db="EMBL/GenBank/DDBJ databases">
        <title>Candidatus Kaistella beijingensis sp. nov. isolated from a municipal wastewater treatment plant is involved in sludge foaming.</title>
        <authorList>
            <person name="Song Y."/>
            <person name="Liu S.-J."/>
        </authorList>
    </citation>
    <scope>NUCLEOTIDE SEQUENCE</scope>
    <source>
        <strain evidence="3">DSM 43998</strain>
    </source>
</reference>
<dbReference type="Proteomes" id="UP000887023">
    <property type="component" value="Chromosome"/>
</dbReference>
<organism evidence="3 4">
    <name type="scientific">Skermania pinensis</name>
    <dbReference type="NCBI Taxonomy" id="39122"/>
    <lineage>
        <taxon>Bacteria</taxon>
        <taxon>Bacillati</taxon>
        <taxon>Actinomycetota</taxon>
        <taxon>Actinomycetes</taxon>
        <taxon>Mycobacteriales</taxon>
        <taxon>Gordoniaceae</taxon>
        <taxon>Skermania</taxon>
    </lineage>
</organism>
<feature type="domain" description="Mce/MlaD" evidence="1">
    <location>
        <begin position="39"/>
        <end position="114"/>
    </location>
</feature>
<keyword evidence="4" id="KW-1185">Reference proteome</keyword>
<gene>
    <name evidence="3" type="ORF">KV203_08715</name>
</gene>
<dbReference type="PANTHER" id="PTHR33371">
    <property type="entry name" value="INTERMEMBRANE PHOSPHOLIPID TRANSPORT SYSTEM BINDING PROTEIN MLAD-RELATED"/>
    <property type="match status" value="1"/>
</dbReference>
<dbReference type="InterPro" id="IPR003399">
    <property type="entry name" value="Mce/MlaD"/>
</dbReference>
<name>A0ABX8SC54_9ACTN</name>
<evidence type="ECO:0000313" key="4">
    <source>
        <dbReference type="Proteomes" id="UP000887023"/>
    </source>
</evidence>
<dbReference type="PROSITE" id="PS51257">
    <property type="entry name" value="PROKAR_LIPOPROTEIN"/>
    <property type="match status" value="1"/>
</dbReference>
<proteinExistence type="predicted"/>
<dbReference type="RefSeq" id="WP_066468007.1">
    <property type="nucleotide sequence ID" value="NZ_CBCRUZ010000001.1"/>
</dbReference>
<dbReference type="InterPro" id="IPR052336">
    <property type="entry name" value="MlaD_Phospholipid_Transporter"/>
</dbReference>
<dbReference type="EMBL" id="CP079105">
    <property type="protein sequence ID" value="QXQ15373.1"/>
    <property type="molecule type" value="Genomic_DNA"/>
</dbReference>